<dbReference type="InterPro" id="IPR040122">
    <property type="entry name" value="Importin_beta"/>
</dbReference>
<dbReference type="EMBL" id="GG738897">
    <property type="protein sequence ID" value="EFC39731.1"/>
    <property type="molecule type" value="Genomic_DNA"/>
</dbReference>
<organism evidence="13">
    <name type="scientific">Naegleria gruberi</name>
    <name type="common">Amoeba</name>
    <dbReference type="NCBI Taxonomy" id="5762"/>
    <lineage>
        <taxon>Eukaryota</taxon>
        <taxon>Discoba</taxon>
        <taxon>Heterolobosea</taxon>
        <taxon>Tetramitia</taxon>
        <taxon>Eutetramitia</taxon>
        <taxon>Vahlkampfiidae</taxon>
        <taxon>Naegleria</taxon>
    </lineage>
</organism>
<evidence type="ECO:0000256" key="6">
    <source>
        <dbReference type="ARBA" id="ARBA00022927"/>
    </source>
</evidence>
<feature type="compositionally biased region" description="Acidic residues" evidence="10">
    <location>
        <begin position="350"/>
        <end position="367"/>
    </location>
</feature>
<dbReference type="SUPFAM" id="SSF48371">
    <property type="entry name" value="ARM repeat"/>
    <property type="match status" value="1"/>
</dbReference>
<dbReference type="Pfam" id="PF03810">
    <property type="entry name" value="IBN_N"/>
    <property type="match status" value="1"/>
</dbReference>
<feature type="region of interest" description="Disordered" evidence="10">
    <location>
        <begin position="325"/>
        <end position="367"/>
    </location>
</feature>
<keyword evidence="5" id="KW-0677">Repeat</keyword>
<accession>D2VTX0</accession>
<dbReference type="OMA" id="AQEGAMS"/>
<evidence type="ECO:0000256" key="3">
    <source>
        <dbReference type="ARBA" id="ARBA00022448"/>
    </source>
</evidence>
<dbReference type="PROSITE" id="PS50077">
    <property type="entry name" value="HEAT_REPEAT"/>
    <property type="match status" value="1"/>
</dbReference>
<evidence type="ECO:0000256" key="4">
    <source>
        <dbReference type="ARBA" id="ARBA00022490"/>
    </source>
</evidence>
<evidence type="ECO:0000256" key="2">
    <source>
        <dbReference type="ARBA" id="ARBA00004496"/>
    </source>
</evidence>
<evidence type="ECO:0000313" key="13">
    <source>
        <dbReference type="Proteomes" id="UP000006671"/>
    </source>
</evidence>
<dbReference type="InterPro" id="IPR001494">
    <property type="entry name" value="Importin-beta_N"/>
</dbReference>
<dbReference type="VEuPathDB" id="AmoebaDB:NAEGRDRAFT_59209"/>
<dbReference type="Gene3D" id="1.25.10.10">
    <property type="entry name" value="Leucine-rich Repeat Variant"/>
    <property type="match status" value="1"/>
</dbReference>
<evidence type="ECO:0000256" key="5">
    <source>
        <dbReference type="ARBA" id="ARBA00022737"/>
    </source>
</evidence>
<name>D2VTX0_NAEGR</name>
<dbReference type="PANTHER" id="PTHR10527">
    <property type="entry name" value="IMPORTIN BETA"/>
    <property type="match status" value="1"/>
</dbReference>
<dbReference type="STRING" id="5762.D2VTX0"/>
<dbReference type="FunCoup" id="D2VTX0">
    <property type="interactions" value="844"/>
</dbReference>
<comment type="similarity">
    <text evidence="8">Belongs to the importin beta family. Importin beta-2 subfamily.</text>
</comment>
<evidence type="ECO:0000313" key="12">
    <source>
        <dbReference type="EMBL" id="EFC39731.1"/>
    </source>
</evidence>
<dbReference type="GeneID" id="8854270"/>
<dbReference type="InterPro" id="IPR011989">
    <property type="entry name" value="ARM-like"/>
</dbReference>
<feature type="compositionally biased region" description="Basic and acidic residues" evidence="10">
    <location>
        <begin position="326"/>
        <end position="336"/>
    </location>
</feature>
<comment type="subcellular location">
    <subcellularLocation>
        <location evidence="2">Cytoplasm</location>
    </subcellularLocation>
    <subcellularLocation>
        <location evidence="1">Nucleus</location>
    </subcellularLocation>
</comment>
<dbReference type="GO" id="GO:0031267">
    <property type="term" value="F:small GTPase binding"/>
    <property type="evidence" value="ECO:0007669"/>
    <property type="project" value="InterPro"/>
</dbReference>
<dbReference type="InterPro" id="IPR016024">
    <property type="entry name" value="ARM-type_fold"/>
</dbReference>
<dbReference type="InParanoid" id="D2VTX0"/>
<keyword evidence="6" id="KW-0653">Protein transport</keyword>
<sequence length="888" mass="99700">MSWVPNEQGLQQVMELLINSRKGSTQIQKECTLKLQQFNDNVHDFNNYLVHIFSKCKEVDPADRQAAGLILKANLKQKLVSLTDIEKEHLRLLLLEALGDDIPFIRSTAGTLIAFIFFWDQIEAWPQCISQLLTLLGNSNNQQLVDGTMACLSKVCEDNYAQFEGDYAQQLTVLIPVLIKFMEYPNEGIRKNALSSILQFFQLDPVPTAITDNMDAYLRSLFNIANDNSVTLRKYACRAFVLLLDIPHYLKQAISTVIEYMIHCTASDDETLSLEACEFWTVLLSLDPKNPCQPFYPILQNHLPQLVPVLLSKMQYSEFEQASLLHDSERPDRDSDINPSVYHIKPKDSLEEEYDDEDDEDYEDFDEDDFGGDSDWSLRKCSATSLDLLSNVFGSSILPYLLPQIEQKMNGEVPWPVRESAILALGAVSDGCMTGMLQHLPKLIPYLLAVINDEKPLVRNITCWSLSRYARWIVEQPLDKYFEPVLAAILSKMLDNNKCVQEAASSAFATLEENAKTLVIPYLKPILETIASAFQIYQKKNIFILYDAIRTLADSVGSHLNKPIFIQLIIPPLITKWNNLMDDDKDLLPLLECLTGVAAALQNGFHSFAEPVFHRCIKIIQTIFEIDQKRPQEADREFVICSLDLIGGILEGLGPNVNQILTTSKLLDVLFICIKDRFSDVRQSGLGVIGDLAKNGIEYLKNGLPQFLPIIIANINPKAQSVCNNACWSFGEITVKIGPEIASYATEIFPKMIPILNSPSTNNSLVENLSVTIGRIALVCPQIVAPNLPVICKNLCLGLSKVTNKIEREHGYAGLCAAIKANPSGAVQHFSFVLDTISNCTDPSQELKNEFVQILQGFKQGMGDQAWISYLTSIPEDITLKLRQDYNI</sequence>
<dbReference type="Proteomes" id="UP000006671">
    <property type="component" value="Unassembled WGS sequence"/>
</dbReference>
<evidence type="ECO:0000259" key="11">
    <source>
        <dbReference type="Pfam" id="PF03810"/>
    </source>
</evidence>
<dbReference type="AlphaFoldDB" id="D2VTX0"/>
<dbReference type="InterPro" id="IPR021133">
    <property type="entry name" value="HEAT_type_2"/>
</dbReference>
<reference evidence="12 13" key="1">
    <citation type="journal article" date="2010" name="Cell">
        <title>The genome of Naegleria gruberi illuminates early eukaryotic versatility.</title>
        <authorList>
            <person name="Fritz-Laylin L.K."/>
            <person name="Prochnik S.E."/>
            <person name="Ginger M.L."/>
            <person name="Dacks J.B."/>
            <person name="Carpenter M.L."/>
            <person name="Field M.C."/>
            <person name="Kuo A."/>
            <person name="Paredez A."/>
            <person name="Chapman J."/>
            <person name="Pham J."/>
            <person name="Shu S."/>
            <person name="Neupane R."/>
            <person name="Cipriano M."/>
            <person name="Mancuso J."/>
            <person name="Tu H."/>
            <person name="Salamov A."/>
            <person name="Lindquist E."/>
            <person name="Shapiro H."/>
            <person name="Lucas S."/>
            <person name="Grigoriev I.V."/>
            <person name="Cande W.Z."/>
            <person name="Fulton C."/>
            <person name="Rokhsar D.S."/>
            <person name="Dawson S.C."/>
        </authorList>
    </citation>
    <scope>NUCLEOTIDE SEQUENCE [LARGE SCALE GENOMIC DNA]</scope>
    <source>
        <strain evidence="12 13">NEG-M</strain>
    </source>
</reference>
<dbReference type="KEGG" id="ngr:NAEGRDRAFT_59209"/>
<dbReference type="RefSeq" id="XP_002672475.1">
    <property type="nucleotide sequence ID" value="XM_002672429.1"/>
</dbReference>
<evidence type="ECO:0000256" key="1">
    <source>
        <dbReference type="ARBA" id="ARBA00004123"/>
    </source>
</evidence>
<dbReference type="FunFam" id="1.25.10.10:FF:000028">
    <property type="entry name" value="Transportin-1 isoform 1"/>
    <property type="match status" value="1"/>
</dbReference>
<dbReference type="Pfam" id="PF13513">
    <property type="entry name" value="HEAT_EZ"/>
    <property type="match status" value="1"/>
</dbReference>
<feature type="domain" description="Importin N-terminal" evidence="11">
    <location>
        <begin position="34"/>
        <end position="99"/>
    </location>
</feature>
<keyword evidence="7" id="KW-0539">Nucleus</keyword>
<keyword evidence="13" id="KW-1185">Reference proteome</keyword>
<dbReference type="OrthoDB" id="951172at2759"/>
<keyword evidence="4" id="KW-0963">Cytoplasm</keyword>
<proteinExistence type="inferred from homology"/>
<evidence type="ECO:0000256" key="9">
    <source>
        <dbReference type="PROSITE-ProRule" id="PRU00103"/>
    </source>
</evidence>
<dbReference type="GO" id="GO:0005737">
    <property type="term" value="C:cytoplasm"/>
    <property type="evidence" value="ECO:0007669"/>
    <property type="project" value="UniProtKB-SubCell"/>
</dbReference>
<evidence type="ECO:0000256" key="7">
    <source>
        <dbReference type="ARBA" id="ARBA00023242"/>
    </source>
</evidence>
<dbReference type="GO" id="GO:0006606">
    <property type="term" value="P:protein import into nucleus"/>
    <property type="evidence" value="ECO:0007669"/>
    <property type="project" value="InterPro"/>
</dbReference>
<dbReference type="eggNOG" id="KOG2023">
    <property type="taxonomic scope" value="Eukaryota"/>
</dbReference>
<gene>
    <name evidence="12" type="ORF">NAEGRDRAFT_59209</name>
</gene>
<feature type="repeat" description="HEAT" evidence="9">
    <location>
        <begin position="443"/>
        <end position="481"/>
    </location>
</feature>
<evidence type="ECO:0000256" key="8">
    <source>
        <dbReference type="ARBA" id="ARBA00038423"/>
    </source>
</evidence>
<dbReference type="GO" id="GO:0031981">
    <property type="term" value="C:nuclear lumen"/>
    <property type="evidence" value="ECO:0007669"/>
    <property type="project" value="UniProtKB-ARBA"/>
</dbReference>
<keyword evidence="3" id="KW-0813">Transport</keyword>
<protein>
    <submittedName>
        <fullName evidence="12">Transportin 1 isoform 2-like protein</fullName>
    </submittedName>
</protein>
<evidence type="ECO:0000256" key="10">
    <source>
        <dbReference type="SAM" id="MobiDB-lite"/>
    </source>
</evidence>